<sequence>MKGIVLLSCILFCSIVTSGQIVLKRGTNIYIELATEANSNNRHEIIALVGYDVLDTSTGEILITKGTPVRVRVERRKSRGLGKAGWLLIKPISTTAIDGKEILLDGIYSKEGEDRKGLALGLGIGSGLTYLPGLGFLFLLIKGEKIVLPKGSILYDIYIGENYQFYSGDINSLK</sequence>
<evidence type="ECO:0000313" key="2">
    <source>
        <dbReference type="EMBL" id="HJF70525.1"/>
    </source>
</evidence>
<dbReference type="AlphaFoldDB" id="A0A921H615"/>
<organism evidence="2 3">
    <name type="scientific">Butyricimonas virosa</name>
    <dbReference type="NCBI Taxonomy" id="544645"/>
    <lineage>
        <taxon>Bacteria</taxon>
        <taxon>Pseudomonadati</taxon>
        <taxon>Bacteroidota</taxon>
        <taxon>Bacteroidia</taxon>
        <taxon>Bacteroidales</taxon>
        <taxon>Odoribacteraceae</taxon>
        <taxon>Butyricimonas</taxon>
    </lineage>
</organism>
<protein>
    <recommendedName>
        <fullName evidence="4">PEGA domain-containing protein</fullName>
    </recommendedName>
</protein>
<keyword evidence="1" id="KW-0472">Membrane</keyword>
<name>A0A921H615_9BACT</name>
<proteinExistence type="predicted"/>
<accession>A0A921H615</accession>
<keyword evidence="1" id="KW-1133">Transmembrane helix</keyword>
<evidence type="ECO:0000313" key="3">
    <source>
        <dbReference type="Proteomes" id="UP000742098"/>
    </source>
</evidence>
<dbReference type="Gene3D" id="2.40.128.260">
    <property type="entry name" value="Type IV secretion system, VirB10/TraB/TrbI"/>
    <property type="match status" value="1"/>
</dbReference>
<gene>
    <name evidence="2" type="ORF">K8V05_07190</name>
</gene>
<dbReference type="Proteomes" id="UP000742098">
    <property type="component" value="Unassembled WGS sequence"/>
</dbReference>
<dbReference type="EMBL" id="DYVS01000117">
    <property type="protein sequence ID" value="HJF70525.1"/>
    <property type="molecule type" value="Genomic_DNA"/>
</dbReference>
<feature type="transmembrane region" description="Helical" evidence="1">
    <location>
        <begin position="118"/>
        <end position="141"/>
    </location>
</feature>
<comment type="caution">
    <text evidence="2">The sequence shown here is derived from an EMBL/GenBank/DDBJ whole genome shotgun (WGS) entry which is preliminary data.</text>
</comment>
<keyword evidence="1" id="KW-0812">Transmembrane</keyword>
<reference evidence="2" key="2">
    <citation type="submission" date="2021-09" db="EMBL/GenBank/DDBJ databases">
        <authorList>
            <person name="Gilroy R."/>
        </authorList>
    </citation>
    <scope>NUCLEOTIDE SEQUENCE</scope>
    <source>
        <strain evidence="2">6966</strain>
    </source>
</reference>
<dbReference type="InterPro" id="IPR042217">
    <property type="entry name" value="T4SS_VirB10/TrbI"/>
</dbReference>
<evidence type="ECO:0008006" key="4">
    <source>
        <dbReference type="Google" id="ProtNLM"/>
    </source>
</evidence>
<reference evidence="2" key="1">
    <citation type="journal article" date="2021" name="PeerJ">
        <title>Extensive microbial diversity within the chicken gut microbiome revealed by metagenomics and culture.</title>
        <authorList>
            <person name="Gilroy R."/>
            <person name="Ravi A."/>
            <person name="Getino M."/>
            <person name="Pursley I."/>
            <person name="Horton D.L."/>
            <person name="Alikhan N.F."/>
            <person name="Baker D."/>
            <person name="Gharbi K."/>
            <person name="Hall N."/>
            <person name="Watson M."/>
            <person name="Adriaenssens E.M."/>
            <person name="Foster-Nyarko E."/>
            <person name="Jarju S."/>
            <person name="Secka A."/>
            <person name="Antonio M."/>
            <person name="Oren A."/>
            <person name="Chaudhuri R.R."/>
            <person name="La Ragione R."/>
            <person name="Hildebrand F."/>
            <person name="Pallen M.J."/>
        </authorList>
    </citation>
    <scope>NUCLEOTIDE SEQUENCE</scope>
    <source>
        <strain evidence="2">6966</strain>
    </source>
</reference>
<evidence type="ECO:0000256" key="1">
    <source>
        <dbReference type="SAM" id="Phobius"/>
    </source>
</evidence>